<dbReference type="AlphaFoldDB" id="A0A3B0XHJ6"/>
<dbReference type="NCBIfam" id="NF003501">
    <property type="entry name" value="PRK05170.1-5"/>
    <property type="match status" value="1"/>
</dbReference>
<proteinExistence type="predicted"/>
<gene>
    <name evidence="1" type="ORF">MNBD_GAMMA11-3288</name>
</gene>
<dbReference type="NCBIfam" id="NF003507">
    <property type="entry name" value="PRK05170.2-5"/>
    <property type="match status" value="1"/>
</dbReference>
<dbReference type="InterPro" id="IPR005358">
    <property type="entry name" value="Puta_zinc/iron-chelating_dom"/>
</dbReference>
<accession>A0A3B0XHJ6</accession>
<dbReference type="Pfam" id="PF03692">
    <property type="entry name" value="CxxCxxCC"/>
    <property type="match status" value="1"/>
</dbReference>
<reference evidence="1" key="1">
    <citation type="submission" date="2018-06" db="EMBL/GenBank/DDBJ databases">
        <authorList>
            <person name="Zhirakovskaya E."/>
        </authorList>
    </citation>
    <scope>NUCLEOTIDE SEQUENCE</scope>
</reference>
<protein>
    <submittedName>
        <fullName evidence="1">UPF0260 protein YcgN</fullName>
    </submittedName>
</protein>
<dbReference type="EMBL" id="UOFG01000138">
    <property type="protein sequence ID" value="VAW61099.1"/>
    <property type="molecule type" value="Genomic_DNA"/>
</dbReference>
<dbReference type="InterPro" id="IPR008228">
    <property type="entry name" value="UCP006173"/>
</dbReference>
<dbReference type="PANTHER" id="PTHR37421">
    <property type="entry name" value="UPF0260 PROTEIN YCGN"/>
    <property type="match status" value="1"/>
</dbReference>
<evidence type="ECO:0000313" key="1">
    <source>
        <dbReference type="EMBL" id="VAW61099.1"/>
    </source>
</evidence>
<sequence>MDDMKFKPIKPFWETLSLDQMTDPQWESLCDGCARCCLLKLQDDETDETFYTRVSCRLLDVERCRCMDYKNRVSRVAGCLQVREMTEKEYAWLPESCAYRRLSEGRPLPRWHPLISADLYSVRNAGVTVDAFGISEEYIHPEQLEEHIITLSVD</sequence>
<dbReference type="PANTHER" id="PTHR37421:SF1">
    <property type="entry name" value="UPF0260 PROTEIN YCGN"/>
    <property type="match status" value="1"/>
</dbReference>
<organism evidence="1">
    <name type="scientific">hydrothermal vent metagenome</name>
    <dbReference type="NCBI Taxonomy" id="652676"/>
    <lineage>
        <taxon>unclassified sequences</taxon>
        <taxon>metagenomes</taxon>
        <taxon>ecological metagenomes</taxon>
    </lineage>
</organism>
<name>A0A3B0XHJ6_9ZZZZ</name>
<dbReference type="PIRSF" id="PIRSF006173">
    <property type="entry name" value="UCP006173"/>
    <property type="match status" value="1"/>
</dbReference>